<accession>A0A0M4NID5</accession>
<name>A0A0M4NID5_LEPIR</name>
<dbReference type="AlphaFoldDB" id="A0A0M4NID5"/>
<dbReference type="AntiFam" id="ANF00051">
    <property type="entry name" value="Translation of DNA tandem repeat"/>
</dbReference>
<dbReference type="Proteomes" id="UP000056502">
    <property type="component" value="Chromosome I"/>
</dbReference>
<evidence type="ECO:0000313" key="2">
    <source>
        <dbReference type="Proteomes" id="UP000056502"/>
    </source>
</evidence>
<proteinExistence type="predicted"/>
<gene>
    <name evidence="1" type="ORF">G436_1382</name>
</gene>
<reference evidence="1 2" key="1">
    <citation type="journal article" date="2015" name="Genome Announc.">
        <title>Whole-Genome Sequence of Leptospira interrogans Serovar Hardjo Subtype Hardjoprajitno Strain Norma, Isolated from Cattle in a Leptospirosis Outbreak in Brazil.</title>
        <authorList>
            <person name="Cosate M.R."/>
            <person name="Soares S.C."/>
            <person name="Mendes T.A."/>
            <person name="Raittz R.T."/>
            <person name="Moreira E.C."/>
            <person name="Leite R."/>
            <person name="Fernandes G.R."/>
            <person name="Haddad J.P."/>
            <person name="Ortega J.M."/>
        </authorList>
    </citation>
    <scope>NUCLEOTIDE SEQUENCE [LARGE SCALE GENOMIC DNA]</scope>
    <source>
        <strain evidence="1 2">Norma</strain>
    </source>
</reference>
<protein>
    <submittedName>
        <fullName evidence="1">Uncharacterized protein</fullName>
    </submittedName>
</protein>
<evidence type="ECO:0000313" key="1">
    <source>
        <dbReference type="EMBL" id="ALE38584.1"/>
    </source>
</evidence>
<dbReference type="EMBL" id="CP012603">
    <property type="protein sequence ID" value="ALE38584.1"/>
    <property type="molecule type" value="Genomic_DNA"/>
</dbReference>
<organism evidence="1">
    <name type="scientific">Leptospira interrogans serovar Hardjo str. Norma</name>
    <dbReference type="NCBI Taxonomy" id="1279460"/>
    <lineage>
        <taxon>Bacteria</taxon>
        <taxon>Pseudomonadati</taxon>
        <taxon>Spirochaetota</taxon>
        <taxon>Spirochaetia</taxon>
        <taxon>Leptospirales</taxon>
        <taxon>Leptospiraceae</taxon>
        <taxon>Leptospira</taxon>
    </lineage>
</organism>
<dbReference type="PATRIC" id="fig|1279460.3.peg.1393"/>
<sequence>MWELPQIVDLQLDFKNCGNYYKIQKESLSSRLCANCCFAAIIKIEIQS</sequence>